<dbReference type="GeneID" id="66065180"/>
<dbReference type="RefSeq" id="XP_042997834.1">
    <property type="nucleotide sequence ID" value="XM_043141900.1"/>
</dbReference>
<dbReference type="KEGG" id="uvi:66065180"/>
<protein>
    <submittedName>
        <fullName evidence="1">Uncharacterized protein</fullName>
    </submittedName>
</protein>
<name>A0A8E5MHP7_USTVR</name>
<gene>
    <name evidence="1" type="ORF">UV8b_04402</name>
</gene>
<proteinExistence type="predicted"/>
<evidence type="ECO:0000313" key="2">
    <source>
        <dbReference type="Proteomes" id="UP000027002"/>
    </source>
</evidence>
<accession>A0A8E5MHP7</accession>
<dbReference type="AlphaFoldDB" id="A0A8E5MHP7"/>
<organism evidence="1 2">
    <name type="scientific">Ustilaginoidea virens</name>
    <name type="common">Rice false smut fungus</name>
    <name type="synonym">Villosiclava virens</name>
    <dbReference type="NCBI Taxonomy" id="1159556"/>
    <lineage>
        <taxon>Eukaryota</taxon>
        <taxon>Fungi</taxon>
        <taxon>Dikarya</taxon>
        <taxon>Ascomycota</taxon>
        <taxon>Pezizomycotina</taxon>
        <taxon>Sordariomycetes</taxon>
        <taxon>Hypocreomycetidae</taxon>
        <taxon>Hypocreales</taxon>
        <taxon>Clavicipitaceae</taxon>
        <taxon>Ustilaginoidea</taxon>
    </lineage>
</organism>
<sequence length="248" mass="27519">MPANAIHANCLYALCCYAENGTRATDEALEFLYPLPKPEHLAALQLIHTSSPWRFLCSFLLLAVFIVLQVPLHNASHEPSVVGSPRLLLPPNWFSAIRSAVAVSQSREFRDGNIRGDASWKAQLAQKTAYLTFAHKPIDFPSQETKGSKARFRFANGPDMLDRMLGIVAYLEAGVGGDGPRCWAQILNQHLDEGRLTGAVEPEDTDAVTHTYCQVDFTDSQGLAWTVAIGGIIERQQRSWKSQVWGLW</sequence>
<keyword evidence="2" id="KW-1185">Reference proteome</keyword>
<dbReference type="Proteomes" id="UP000027002">
    <property type="component" value="Chromosome 3"/>
</dbReference>
<dbReference type="EMBL" id="CP072755">
    <property type="protein sequence ID" value="QUC20161.1"/>
    <property type="molecule type" value="Genomic_DNA"/>
</dbReference>
<reference evidence="1" key="1">
    <citation type="submission" date="2020-03" db="EMBL/GenBank/DDBJ databases">
        <title>A mixture of massive structural variations and highly conserved coding sequences in Ustilaginoidea virens genome.</title>
        <authorList>
            <person name="Zhang K."/>
            <person name="Zhao Z."/>
            <person name="Zhang Z."/>
            <person name="Li Y."/>
            <person name="Hsiang T."/>
            <person name="Sun W."/>
        </authorList>
    </citation>
    <scope>NUCLEOTIDE SEQUENCE</scope>
    <source>
        <strain evidence="1">UV-8b</strain>
    </source>
</reference>
<evidence type="ECO:0000313" key="1">
    <source>
        <dbReference type="EMBL" id="QUC20161.1"/>
    </source>
</evidence>